<reference evidence="2 3" key="1">
    <citation type="journal article" date="2018" name="PLoS ONE">
        <title>The draft genome of Kipferlia bialata reveals reductive genome evolution in fornicate parasites.</title>
        <authorList>
            <person name="Tanifuji G."/>
            <person name="Takabayashi S."/>
            <person name="Kume K."/>
            <person name="Takagi M."/>
            <person name="Nakayama T."/>
            <person name="Kamikawa R."/>
            <person name="Inagaki Y."/>
            <person name="Hashimoto T."/>
        </authorList>
    </citation>
    <scope>NUCLEOTIDE SEQUENCE [LARGE SCALE GENOMIC DNA]</scope>
    <source>
        <strain evidence="2">NY0173</strain>
    </source>
</reference>
<sequence length="71" mass="7732">MQPLSMTGPEHGLPPVPSGSVPHHDQPLNQPLMHEGMEGMHPEGMQGMQVPQTQTQTQTLPREASDLTNPE</sequence>
<feature type="region of interest" description="Disordered" evidence="1">
    <location>
        <begin position="1"/>
        <end position="71"/>
    </location>
</feature>
<organism evidence="2 3">
    <name type="scientific">Kipferlia bialata</name>
    <dbReference type="NCBI Taxonomy" id="797122"/>
    <lineage>
        <taxon>Eukaryota</taxon>
        <taxon>Metamonada</taxon>
        <taxon>Carpediemonas-like organisms</taxon>
        <taxon>Kipferlia</taxon>
    </lineage>
</organism>
<protein>
    <submittedName>
        <fullName evidence="2">Uncharacterized protein</fullName>
    </submittedName>
</protein>
<dbReference type="AlphaFoldDB" id="A0A391P4A7"/>
<evidence type="ECO:0000256" key="1">
    <source>
        <dbReference type="SAM" id="MobiDB-lite"/>
    </source>
</evidence>
<gene>
    <name evidence="2" type="ORF">KIPB_015709</name>
</gene>
<name>A0A391P4A7_9EUKA</name>
<dbReference type="EMBL" id="BDIP01009004">
    <property type="protein sequence ID" value="GCA64909.1"/>
    <property type="molecule type" value="Genomic_DNA"/>
</dbReference>
<dbReference type="Proteomes" id="UP000265618">
    <property type="component" value="Unassembled WGS sequence"/>
</dbReference>
<evidence type="ECO:0000313" key="3">
    <source>
        <dbReference type="Proteomes" id="UP000265618"/>
    </source>
</evidence>
<comment type="caution">
    <text evidence="2">The sequence shown here is derived from an EMBL/GenBank/DDBJ whole genome shotgun (WGS) entry which is preliminary data.</text>
</comment>
<accession>A0A391P4A7</accession>
<proteinExistence type="predicted"/>
<feature type="non-terminal residue" evidence="2">
    <location>
        <position position="71"/>
    </location>
</feature>
<keyword evidence="3" id="KW-1185">Reference proteome</keyword>
<evidence type="ECO:0000313" key="2">
    <source>
        <dbReference type="EMBL" id="GCA64909.1"/>
    </source>
</evidence>